<dbReference type="InterPro" id="IPR050429">
    <property type="entry name" value="PTS_Glucose_EIICBA"/>
</dbReference>
<feature type="transmembrane region" description="Helical" evidence="9">
    <location>
        <begin position="180"/>
        <end position="211"/>
    </location>
</feature>
<name>A0A2K8KHH2_9MOLU</name>
<keyword evidence="12" id="KW-1185">Reference proteome</keyword>
<keyword evidence="7 9" id="KW-1133">Transmembrane helix</keyword>
<dbReference type="InterPro" id="IPR013013">
    <property type="entry name" value="PTS_EIIC_1"/>
</dbReference>
<evidence type="ECO:0000313" key="11">
    <source>
        <dbReference type="EMBL" id="ATX71130.1"/>
    </source>
</evidence>
<accession>A0A2K8KHH2</accession>
<evidence type="ECO:0000256" key="8">
    <source>
        <dbReference type="ARBA" id="ARBA00023136"/>
    </source>
</evidence>
<keyword evidence="4" id="KW-0762">Sugar transport</keyword>
<dbReference type="InterPro" id="IPR003352">
    <property type="entry name" value="PTS_EIIC"/>
</dbReference>
<dbReference type="Proteomes" id="UP000231179">
    <property type="component" value="Chromosome"/>
</dbReference>
<gene>
    <name evidence="11" type="ORF">SCLAR_v1c08180</name>
</gene>
<evidence type="ECO:0000256" key="7">
    <source>
        <dbReference type="ARBA" id="ARBA00022989"/>
    </source>
</evidence>
<protein>
    <submittedName>
        <fullName evidence="11">PTS system, glucose-specific IIABC component</fullName>
    </submittedName>
</protein>
<dbReference type="GO" id="GO:0090563">
    <property type="term" value="F:protein-phosphocysteine-sugar phosphotransferase activity"/>
    <property type="evidence" value="ECO:0007669"/>
    <property type="project" value="TreeGrafter"/>
</dbReference>
<feature type="transmembrane region" description="Helical" evidence="9">
    <location>
        <begin position="132"/>
        <end position="160"/>
    </location>
</feature>
<feature type="transmembrane region" description="Helical" evidence="9">
    <location>
        <begin position="223"/>
        <end position="247"/>
    </location>
</feature>
<sequence>MTKQNTTSFKSQIMEFLQKFGRGLMLPISILPFAGLLLGIGGAIGSNIHSEAGVVIAGIFNGMSNVIFSNLPFLFCIAVVITFTGESGSAALMGIIGYLVFTSSQTVFINFDETGGFKNIFWFHNQSGLSSLVGYNLGIRSLQTSLFGGILIGFLVAWIYNKFKYIQLPNLISFFSGTRFLPFLIIPAAFTTALGFLIFWPWVGLAIYWLGSKAMLAPVGVDGLIYGIFTRALMPFGLHQIVIAVAYQTPFGGSLSLDQLSSVSNISEVDREILLTAFTSFSNGAFVIEGDQNLWNFINSIPLNRIDGIPIFDWFHKNLNIYAGRFTQDYPTYLGLCVGIGLALILTADKDKRKVTASVIGSAMVVAFLTGITEPLEFTFLFVTPVLYYAVYVPLSGVSYMLMQLVGAHVGVGFARGFIDLMIYGALPVMKGTRFYWAFVFAPLQGGLIFTIFYFTIKKWNLATPGRNGNEVVLISKKTFEEHKNKSKKETLDESTIIYSQSQVVPLVWELFLKMLKLLTKRN</sequence>
<dbReference type="GO" id="GO:0008982">
    <property type="term" value="F:protein-N(PI)-phosphohistidine-sugar phosphotransferase activity"/>
    <property type="evidence" value="ECO:0007669"/>
    <property type="project" value="InterPro"/>
</dbReference>
<feature type="transmembrane region" description="Helical" evidence="9">
    <location>
        <begin position="24"/>
        <end position="45"/>
    </location>
</feature>
<dbReference type="PROSITE" id="PS51103">
    <property type="entry name" value="PTS_EIIC_TYPE_1"/>
    <property type="match status" value="1"/>
</dbReference>
<feature type="transmembrane region" description="Helical" evidence="9">
    <location>
        <begin position="435"/>
        <end position="457"/>
    </location>
</feature>
<evidence type="ECO:0000259" key="10">
    <source>
        <dbReference type="PROSITE" id="PS51103"/>
    </source>
</evidence>
<feature type="transmembrane region" description="Helical" evidence="9">
    <location>
        <begin position="355"/>
        <end position="372"/>
    </location>
</feature>
<evidence type="ECO:0000256" key="1">
    <source>
        <dbReference type="ARBA" id="ARBA00004651"/>
    </source>
</evidence>
<evidence type="ECO:0000256" key="3">
    <source>
        <dbReference type="ARBA" id="ARBA00022475"/>
    </source>
</evidence>
<dbReference type="PANTHER" id="PTHR30009">
    <property type="entry name" value="CYTOCHROME C-TYPE SYNTHESIS PROTEIN AND PTS TRANSMEMBRANE COMPONENT"/>
    <property type="match status" value="1"/>
</dbReference>
<evidence type="ECO:0000256" key="5">
    <source>
        <dbReference type="ARBA" id="ARBA00022683"/>
    </source>
</evidence>
<evidence type="ECO:0000256" key="4">
    <source>
        <dbReference type="ARBA" id="ARBA00022597"/>
    </source>
</evidence>
<dbReference type="PANTHER" id="PTHR30009:SF20">
    <property type="entry name" value="PTS SYSTEM GLUCOSE-SPECIFIC EIICB COMPONENT-RELATED"/>
    <property type="match status" value="1"/>
</dbReference>
<evidence type="ECO:0000256" key="6">
    <source>
        <dbReference type="ARBA" id="ARBA00022692"/>
    </source>
</evidence>
<dbReference type="GO" id="GO:0009401">
    <property type="term" value="P:phosphoenolpyruvate-dependent sugar phosphotransferase system"/>
    <property type="evidence" value="ECO:0007669"/>
    <property type="project" value="UniProtKB-KW"/>
</dbReference>
<organism evidence="11 12">
    <name type="scientific">Spiroplasma clarkii</name>
    <dbReference type="NCBI Taxonomy" id="2139"/>
    <lineage>
        <taxon>Bacteria</taxon>
        <taxon>Bacillati</taxon>
        <taxon>Mycoplasmatota</taxon>
        <taxon>Mollicutes</taxon>
        <taxon>Entomoplasmatales</taxon>
        <taxon>Spiroplasmataceae</taxon>
        <taxon>Spiroplasma</taxon>
    </lineage>
</organism>
<keyword evidence="6 9" id="KW-0812">Transmembrane</keyword>
<feature type="transmembrane region" description="Helical" evidence="9">
    <location>
        <begin position="330"/>
        <end position="348"/>
    </location>
</feature>
<keyword evidence="8 9" id="KW-0472">Membrane</keyword>
<dbReference type="GO" id="GO:0005886">
    <property type="term" value="C:plasma membrane"/>
    <property type="evidence" value="ECO:0007669"/>
    <property type="project" value="UniProtKB-SubCell"/>
</dbReference>
<dbReference type="RefSeq" id="WP_211277543.1">
    <property type="nucleotide sequence ID" value="NZ_CP024870.1"/>
</dbReference>
<evidence type="ECO:0000313" key="12">
    <source>
        <dbReference type="Proteomes" id="UP000231179"/>
    </source>
</evidence>
<reference evidence="11 12" key="1">
    <citation type="submission" date="2017-11" db="EMBL/GenBank/DDBJ databases">
        <title>Complete genome sequence of Spiroplasma clarkii CN-5 (DSM 19994).</title>
        <authorList>
            <person name="Tsai Y.-M."/>
            <person name="Chang A."/>
            <person name="Lo W.-S."/>
            <person name="Kuo C.-H."/>
        </authorList>
    </citation>
    <scope>NUCLEOTIDE SEQUENCE [LARGE SCALE GENOMIC DNA]</scope>
    <source>
        <strain evidence="11 12">CN-5</strain>
    </source>
</reference>
<proteinExistence type="predicted"/>
<evidence type="ECO:0000256" key="2">
    <source>
        <dbReference type="ARBA" id="ARBA00022448"/>
    </source>
</evidence>
<feature type="transmembrane region" description="Helical" evidence="9">
    <location>
        <begin position="402"/>
        <end position="423"/>
    </location>
</feature>
<dbReference type="EMBL" id="CP024870">
    <property type="protein sequence ID" value="ATX71130.1"/>
    <property type="molecule type" value="Genomic_DNA"/>
</dbReference>
<evidence type="ECO:0000256" key="9">
    <source>
        <dbReference type="SAM" id="Phobius"/>
    </source>
</evidence>
<dbReference type="Pfam" id="PF02378">
    <property type="entry name" value="PTS_EIIC"/>
    <property type="match status" value="1"/>
</dbReference>
<keyword evidence="3" id="KW-1003">Cell membrane</keyword>
<dbReference type="AlphaFoldDB" id="A0A2K8KHH2"/>
<keyword evidence="5" id="KW-0598">Phosphotransferase system</keyword>
<feature type="transmembrane region" description="Helical" evidence="9">
    <location>
        <begin position="378"/>
        <end position="395"/>
    </location>
</feature>
<feature type="domain" description="PTS EIIC type-1" evidence="10">
    <location>
        <begin position="11"/>
        <end position="469"/>
    </location>
</feature>
<feature type="transmembrane region" description="Helical" evidence="9">
    <location>
        <begin position="90"/>
        <end position="111"/>
    </location>
</feature>
<keyword evidence="2" id="KW-0813">Transport</keyword>
<comment type="subcellular location">
    <subcellularLocation>
        <location evidence="1">Cell membrane</location>
        <topology evidence="1">Multi-pass membrane protein</topology>
    </subcellularLocation>
</comment>